<dbReference type="Gene3D" id="3.20.20.150">
    <property type="entry name" value="Divalent-metal-dependent TIM barrel enzymes"/>
    <property type="match status" value="1"/>
</dbReference>
<dbReference type="PANTHER" id="PTHR12110:SF21">
    <property type="entry name" value="XYLOSE ISOMERASE-LIKE TIM BARREL DOMAIN-CONTAINING PROTEIN"/>
    <property type="match status" value="1"/>
</dbReference>
<reference evidence="2" key="1">
    <citation type="journal article" date="2016" name="Genome Announc.">
        <title>Draft Genome Sequence of the Syntrophic Lactate-Degrading Bacterium Tepidanaerobacter syntrophicus JLT.</title>
        <authorList>
            <person name="Matsuura N."/>
            <person name="Ohashi A."/>
            <person name="Tourlousse D.M."/>
            <person name="Sekiguchi Y."/>
        </authorList>
    </citation>
    <scope>NUCLEOTIDE SEQUENCE [LARGE SCALE GENOMIC DNA]</scope>
    <source>
        <strain evidence="2">JL</strain>
    </source>
</reference>
<dbReference type="EMBL" id="DF977000">
    <property type="protein sequence ID" value="GAQ24896.1"/>
    <property type="molecule type" value="Genomic_DNA"/>
</dbReference>
<dbReference type="STRING" id="224999.GCA_001485475_00905"/>
<dbReference type="InterPro" id="IPR013022">
    <property type="entry name" value="Xyl_isomerase-like_TIM-brl"/>
</dbReference>
<dbReference type="RefSeq" id="WP_059032142.1">
    <property type="nucleotide sequence ID" value="NZ_DF977000.1"/>
</dbReference>
<name>A0A0U9HDL5_9FIRM</name>
<dbReference type="InterPro" id="IPR050312">
    <property type="entry name" value="IolE/XylAMocC-like"/>
</dbReference>
<proteinExistence type="predicted"/>
<dbReference type="Proteomes" id="UP000062160">
    <property type="component" value="Unassembled WGS sequence"/>
</dbReference>
<dbReference type="Pfam" id="PF01261">
    <property type="entry name" value="AP_endonuc_2"/>
    <property type="match status" value="1"/>
</dbReference>
<dbReference type="AlphaFoldDB" id="A0A0U9HDL5"/>
<keyword evidence="3" id="KW-1185">Reference proteome</keyword>
<feature type="domain" description="Xylose isomerase-like TIM barrel" evidence="1">
    <location>
        <begin position="24"/>
        <end position="256"/>
    </location>
</feature>
<evidence type="ECO:0000259" key="1">
    <source>
        <dbReference type="Pfam" id="PF01261"/>
    </source>
</evidence>
<protein>
    <submittedName>
        <fullName evidence="2">Protein FrlC</fullName>
    </submittedName>
</protein>
<dbReference type="InterPro" id="IPR036237">
    <property type="entry name" value="Xyl_isomerase-like_sf"/>
</dbReference>
<organism evidence="2">
    <name type="scientific">Tepidanaerobacter syntrophicus</name>
    <dbReference type="NCBI Taxonomy" id="224999"/>
    <lineage>
        <taxon>Bacteria</taxon>
        <taxon>Bacillati</taxon>
        <taxon>Bacillota</taxon>
        <taxon>Clostridia</taxon>
        <taxon>Thermosediminibacterales</taxon>
        <taxon>Tepidanaerobacteraceae</taxon>
        <taxon>Tepidanaerobacter</taxon>
    </lineage>
</organism>
<dbReference type="SUPFAM" id="SSF51658">
    <property type="entry name" value="Xylose isomerase-like"/>
    <property type="match status" value="1"/>
</dbReference>
<evidence type="ECO:0000313" key="2">
    <source>
        <dbReference type="EMBL" id="GAQ24896.1"/>
    </source>
</evidence>
<dbReference type="OrthoDB" id="9814946at2"/>
<accession>A0A0U9HDL5</accession>
<dbReference type="PANTHER" id="PTHR12110">
    <property type="entry name" value="HYDROXYPYRUVATE ISOMERASE"/>
    <property type="match status" value="1"/>
</dbReference>
<gene>
    <name evidence="2" type="ORF">TSYNT_6280</name>
</gene>
<evidence type="ECO:0000313" key="3">
    <source>
        <dbReference type="Proteomes" id="UP000062160"/>
    </source>
</evidence>
<sequence length="298" mass="34796">MFSLENNLYAMNTHYRYYPLEYFFKVAKQNGFKNAEIWLCPQHFFINYNESENPKKLLELSKTYDIKIKCLCPEQNNPKPNNIAARDKFLISRTYNYFKRIIDLANYIGCSKVLVTPGWNYYDEELTIARKRSATMLKNICDYAESRRVTLVLESIWKQSSDIAPNIEKIKTLKESINRKNLKLTIDLGAISAANESIKDWFEAFGEDIEHCHFVDGNPTGHLSWGRGNRNMTNDLKHFYKNGYNGGFSLEFVNPVCFRNPSVEDLKTIEIFKKSLSALSEHKKCEKMEGNKQHDKTF</sequence>